<dbReference type="AlphaFoldDB" id="A0A2N9GVD2"/>
<proteinExistence type="predicted"/>
<dbReference type="EMBL" id="OIVN01003886">
    <property type="protein sequence ID" value="SPD14143.1"/>
    <property type="molecule type" value="Genomic_DNA"/>
</dbReference>
<protein>
    <recommendedName>
        <fullName evidence="1">ATG1a/b/c MIT domain-containing protein</fullName>
    </recommendedName>
</protein>
<evidence type="ECO:0000259" key="1">
    <source>
        <dbReference type="Pfam" id="PF24497"/>
    </source>
</evidence>
<name>A0A2N9GVD2_FAGSY</name>
<gene>
    <name evidence="2" type="ORF">FSB_LOCUS31182</name>
    <name evidence="3" type="ORF">FSB_LOCUS42025</name>
</gene>
<evidence type="ECO:0000313" key="3">
    <source>
        <dbReference type="EMBL" id="SPD14143.1"/>
    </source>
</evidence>
<sequence length="239" mass="25796">MVEVELSAVLPTMKIKVGQFSSIASDERLQLHSGHPSGFTPNIASDRLRKSVDGDAFSASMESIEKDYVIVNAYFASMDAFSFYFETSVQDKSTTRVSICPSGKSDKDIAVEMQTMELADSSVGAAQSHGSDLLVTSSASSIISFKMLFELLKLTGNCYCLQYNAGLLLESFSVELVVLAIWKKALQICSSWLASAAEGELPENCDSTKEWITGFGIASISSLALSGFNDGIGMCYIFC</sequence>
<dbReference type="Pfam" id="PF24497">
    <property type="entry name" value="MIT_ATG1"/>
    <property type="match status" value="1"/>
</dbReference>
<reference evidence="2" key="1">
    <citation type="submission" date="2018-02" db="EMBL/GenBank/DDBJ databases">
        <authorList>
            <person name="Cohen D.B."/>
            <person name="Kent A.D."/>
        </authorList>
    </citation>
    <scope>NUCLEOTIDE SEQUENCE</scope>
</reference>
<evidence type="ECO:0000313" key="2">
    <source>
        <dbReference type="EMBL" id="SPD03300.1"/>
    </source>
</evidence>
<accession>A0A2N9GVD2</accession>
<dbReference type="EMBL" id="OIVN01002401">
    <property type="protein sequence ID" value="SPD03300.1"/>
    <property type="molecule type" value="Genomic_DNA"/>
</dbReference>
<feature type="domain" description="ATG1a/b/c MIT" evidence="1">
    <location>
        <begin position="162"/>
        <end position="209"/>
    </location>
</feature>
<dbReference type="InterPro" id="IPR056281">
    <property type="entry name" value="MIT_ATG1a/b/c"/>
</dbReference>
<organism evidence="2">
    <name type="scientific">Fagus sylvatica</name>
    <name type="common">Beechnut</name>
    <dbReference type="NCBI Taxonomy" id="28930"/>
    <lineage>
        <taxon>Eukaryota</taxon>
        <taxon>Viridiplantae</taxon>
        <taxon>Streptophyta</taxon>
        <taxon>Embryophyta</taxon>
        <taxon>Tracheophyta</taxon>
        <taxon>Spermatophyta</taxon>
        <taxon>Magnoliopsida</taxon>
        <taxon>eudicotyledons</taxon>
        <taxon>Gunneridae</taxon>
        <taxon>Pentapetalae</taxon>
        <taxon>rosids</taxon>
        <taxon>fabids</taxon>
        <taxon>Fagales</taxon>
        <taxon>Fagaceae</taxon>
        <taxon>Fagus</taxon>
    </lineage>
</organism>